<keyword evidence="2" id="KW-1185">Reference proteome</keyword>
<dbReference type="ExpressionAtlas" id="A0A0J8B6D1">
    <property type="expression patterns" value="baseline"/>
</dbReference>
<sequence length="41" mass="4963">MVIDTHVRHPIRNRILLCGFPIRNRYIEICYDIYCLIRGCL</sequence>
<gene>
    <name evidence="1" type="ORF">BVRB_8g202060</name>
</gene>
<accession>A0A0J8B6D1</accession>
<evidence type="ECO:0000313" key="2">
    <source>
        <dbReference type="Proteomes" id="UP000035740"/>
    </source>
</evidence>
<evidence type="ECO:0000313" key="1">
    <source>
        <dbReference type="EMBL" id="KMS96536.1"/>
    </source>
</evidence>
<protein>
    <submittedName>
        <fullName evidence="1">Uncharacterized protein</fullName>
    </submittedName>
</protein>
<name>A0A0J8B6D1_BETVV</name>
<dbReference type="AlphaFoldDB" id="A0A0J8B6D1"/>
<dbReference type="Gramene" id="KMS96536">
    <property type="protein sequence ID" value="KMS96536"/>
    <property type="gene ID" value="BVRB_8g202060"/>
</dbReference>
<reference evidence="1 2" key="1">
    <citation type="journal article" date="2014" name="Nature">
        <title>The genome of the recently domesticated crop plant sugar beet (Beta vulgaris).</title>
        <authorList>
            <person name="Dohm J.C."/>
            <person name="Minoche A.E."/>
            <person name="Holtgrawe D."/>
            <person name="Capella-Gutierrez S."/>
            <person name="Zakrzewski F."/>
            <person name="Tafer H."/>
            <person name="Rupp O."/>
            <person name="Sorensen T.R."/>
            <person name="Stracke R."/>
            <person name="Reinhardt R."/>
            <person name="Goesmann A."/>
            <person name="Kraft T."/>
            <person name="Schulz B."/>
            <person name="Stadler P.F."/>
            <person name="Schmidt T."/>
            <person name="Gabaldon T."/>
            <person name="Lehrach H."/>
            <person name="Weisshaar B."/>
            <person name="Himmelbauer H."/>
        </authorList>
    </citation>
    <scope>NUCLEOTIDE SEQUENCE [LARGE SCALE GENOMIC DNA]</scope>
    <source>
        <tissue evidence="1">Taproot</tissue>
    </source>
</reference>
<organism evidence="1 2">
    <name type="scientific">Beta vulgaris subsp. vulgaris</name>
    <name type="common">Beet</name>
    <dbReference type="NCBI Taxonomy" id="3555"/>
    <lineage>
        <taxon>Eukaryota</taxon>
        <taxon>Viridiplantae</taxon>
        <taxon>Streptophyta</taxon>
        <taxon>Embryophyta</taxon>
        <taxon>Tracheophyta</taxon>
        <taxon>Spermatophyta</taxon>
        <taxon>Magnoliopsida</taxon>
        <taxon>eudicotyledons</taxon>
        <taxon>Gunneridae</taxon>
        <taxon>Pentapetalae</taxon>
        <taxon>Caryophyllales</taxon>
        <taxon>Chenopodiaceae</taxon>
        <taxon>Betoideae</taxon>
        <taxon>Beta</taxon>
    </lineage>
</organism>
<dbReference type="EMBL" id="KQ090374">
    <property type="protein sequence ID" value="KMS96536.1"/>
    <property type="molecule type" value="Genomic_DNA"/>
</dbReference>
<proteinExistence type="predicted"/>
<dbReference type="Proteomes" id="UP000035740">
    <property type="component" value="Unassembled WGS sequence"/>
</dbReference>